<accession>A0A2T0SK98</accession>
<feature type="transmembrane region" description="Helical" evidence="1">
    <location>
        <begin position="94"/>
        <end position="114"/>
    </location>
</feature>
<keyword evidence="3" id="KW-1185">Reference proteome</keyword>
<keyword evidence="1" id="KW-1133">Transmembrane helix</keyword>
<dbReference type="Proteomes" id="UP000239494">
    <property type="component" value="Unassembled WGS sequence"/>
</dbReference>
<dbReference type="EMBL" id="PVTF01000019">
    <property type="protein sequence ID" value="PRY33837.1"/>
    <property type="molecule type" value="Genomic_DNA"/>
</dbReference>
<keyword evidence="1" id="KW-0812">Transmembrane</keyword>
<name>A0A2T0SK98_9PSEU</name>
<organism evidence="2 3">
    <name type="scientific">Umezawaea tangerina</name>
    <dbReference type="NCBI Taxonomy" id="84725"/>
    <lineage>
        <taxon>Bacteria</taxon>
        <taxon>Bacillati</taxon>
        <taxon>Actinomycetota</taxon>
        <taxon>Actinomycetes</taxon>
        <taxon>Pseudonocardiales</taxon>
        <taxon>Pseudonocardiaceae</taxon>
        <taxon>Umezawaea</taxon>
    </lineage>
</organism>
<dbReference type="AlphaFoldDB" id="A0A2T0SK98"/>
<reference evidence="2 3" key="1">
    <citation type="submission" date="2018-03" db="EMBL/GenBank/DDBJ databases">
        <title>Genomic Encyclopedia of Archaeal and Bacterial Type Strains, Phase II (KMG-II): from individual species to whole genera.</title>
        <authorList>
            <person name="Goeker M."/>
        </authorList>
    </citation>
    <scope>NUCLEOTIDE SEQUENCE [LARGE SCALE GENOMIC DNA]</scope>
    <source>
        <strain evidence="2 3">DSM 44720</strain>
    </source>
</reference>
<keyword evidence="1" id="KW-0472">Membrane</keyword>
<evidence type="ECO:0000256" key="1">
    <source>
        <dbReference type="SAM" id="Phobius"/>
    </source>
</evidence>
<feature type="transmembrane region" description="Helical" evidence="1">
    <location>
        <begin position="135"/>
        <end position="156"/>
    </location>
</feature>
<dbReference type="RefSeq" id="WP_170156258.1">
    <property type="nucleotide sequence ID" value="NZ_PVTF01000019.1"/>
</dbReference>
<sequence>MKRLPLFAECLTAGVLVVLTALPLVTLLPALAAGCAHIRAHVDGETTAVRAYFTRVRAAACGGAGPSVGVVAGFAVPAADLVVLRHTGLPGGGAVGAVCTAVAAGLAVVVLRAAATWSPGGRWTALVRTAARRAVVDPTGSLLLGTALGVLVVVTWQLPPLVVPMLGCVLMAAVAVERRATRLHDPSRSGR</sequence>
<dbReference type="PROSITE" id="PS51257">
    <property type="entry name" value="PROKAR_LIPOPROTEIN"/>
    <property type="match status" value="1"/>
</dbReference>
<comment type="caution">
    <text evidence="2">The sequence shown here is derived from an EMBL/GenBank/DDBJ whole genome shotgun (WGS) entry which is preliminary data.</text>
</comment>
<feature type="transmembrane region" description="Helical" evidence="1">
    <location>
        <begin position="162"/>
        <end position="181"/>
    </location>
</feature>
<gene>
    <name evidence="2" type="ORF">CLV43_119149</name>
</gene>
<protein>
    <submittedName>
        <fullName evidence="2">Uncharacterized protein</fullName>
    </submittedName>
</protein>
<evidence type="ECO:0000313" key="2">
    <source>
        <dbReference type="EMBL" id="PRY33837.1"/>
    </source>
</evidence>
<proteinExistence type="predicted"/>
<evidence type="ECO:0000313" key="3">
    <source>
        <dbReference type="Proteomes" id="UP000239494"/>
    </source>
</evidence>